<dbReference type="PANTHER" id="PTHR31793:SF27">
    <property type="entry name" value="NOVEL THIOESTERASE SUPERFAMILY DOMAIN AND SAPOSIN A-TYPE DOMAIN CONTAINING PROTEIN (0610012H03RIK)"/>
    <property type="match status" value="1"/>
</dbReference>
<dbReference type="EMBL" id="JBHLTR010000013">
    <property type="protein sequence ID" value="MFC0559544.1"/>
    <property type="molecule type" value="Genomic_DNA"/>
</dbReference>
<dbReference type="CDD" id="cd00586">
    <property type="entry name" value="4HBT"/>
    <property type="match status" value="1"/>
</dbReference>
<organism evidence="3 4">
    <name type="scientific">Halalkalibacter alkalisediminis</name>
    <dbReference type="NCBI Taxonomy" id="935616"/>
    <lineage>
        <taxon>Bacteria</taxon>
        <taxon>Bacillati</taxon>
        <taxon>Bacillota</taxon>
        <taxon>Bacilli</taxon>
        <taxon>Bacillales</taxon>
        <taxon>Bacillaceae</taxon>
        <taxon>Halalkalibacter</taxon>
    </lineage>
</organism>
<dbReference type="SUPFAM" id="SSF54637">
    <property type="entry name" value="Thioesterase/thiol ester dehydrase-isomerase"/>
    <property type="match status" value="1"/>
</dbReference>
<dbReference type="EC" id="3.1.2.-" evidence="3"/>
<evidence type="ECO:0000313" key="3">
    <source>
        <dbReference type="EMBL" id="MFC0559544.1"/>
    </source>
</evidence>
<dbReference type="Proteomes" id="UP001589833">
    <property type="component" value="Unassembled WGS sequence"/>
</dbReference>
<evidence type="ECO:0000256" key="2">
    <source>
        <dbReference type="ARBA" id="ARBA00022801"/>
    </source>
</evidence>
<keyword evidence="4" id="KW-1185">Reference proteome</keyword>
<evidence type="ECO:0000256" key="1">
    <source>
        <dbReference type="ARBA" id="ARBA00005953"/>
    </source>
</evidence>
<dbReference type="GO" id="GO:0016787">
    <property type="term" value="F:hydrolase activity"/>
    <property type="evidence" value="ECO:0007669"/>
    <property type="project" value="UniProtKB-KW"/>
</dbReference>
<keyword evidence="2 3" id="KW-0378">Hydrolase</keyword>
<protein>
    <submittedName>
        <fullName evidence="3">Acyl-CoA thioesterase</fullName>
        <ecNumber evidence="3">3.1.2.-</ecNumber>
    </submittedName>
</protein>
<evidence type="ECO:0000313" key="4">
    <source>
        <dbReference type="Proteomes" id="UP001589833"/>
    </source>
</evidence>
<gene>
    <name evidence="3" type="ORF">ACFFH4_10835</name>
</gene>
<name>A0ABV6NFJ3_9BACI</name>
<comment type="caution">
    <text evidence="3">The sequence shown here is derived from an EMBL/GenBank/DDBJ whole genome shotgun (WGS) entry which is preliminary data.</text>
</comment>
<accession>A0ABV6NFJ3</accession>
<sequence length="134" mass="15672">MYIKKIDPRVSETDGAGHINNTTIPIWFESGRDEIFKLFTPNLSFDEWKCVIVKMEVEYIAQIYYGKEVTVKTWLSRLGKSSFDVYEEIHQDGTIRAKGKATYVNFNFNRQKSESIPDPIKIELEKHLYNEGDQ</sequence>
<dbReference type="RefSeq" id="WP_273841398.1">
    <property type="nucleotide sequence ID" value="NZ_JAQQWT010000004.1"/>
</dbReference>
<dbReference type="InterPro" id="IPR050563">
    <property type="entry name" value="4-hydroxybenzoyl-CoA_TE"/>
</dbReference>
<proteinExistence type="inferred from homology"/>
<dbReference type="Pfam" id="PF13279">
    <property type="entry name" value="4HBT_2"/>
    <property type="match status" value="1"/>
</dbReference>
<dbReference type="PANTHER" id="PTHR31793">
    <property type="entry name" value="4-HYDROXYBENZOYL-COA THIOESTERASE FAMILY MEMBER"/>
    <property type="match status" value="1"/>
</dbReference>
<dbReference type="InterPro" id="IPR029069">
    <property type="entry name" value="HotDog_dom_sf"/>
</dbReference>
<reference evidence="3 4" key="1">
    <citation type="submission" date="2024-09" db="EMBL/GenBank/DDBJ databases">
        <authorList>
            <person name="Sun Q."/>
            <person name="Mori K."/>
        </authorList>
    </citation>
    <scope>NUCLEOTIDE SEQUENCE [LARGE SCALE GENOMIC DNA]</scope>
    <source>
        <strain evidence="3 4">NCAIM B.02301</strain>
    </source>
</reference>
<dbReference type="Gene3D" id="3.10.129.10">
    <property type="entry name" value="Hotdog Thioesterase"/>
    <property type="match status" value="1"/>
</dbReference>
<comment type="similarity">
    <text evidence="1">Belongs to the 4-hydroxybenzoyl-CoA thioesterase family.</text>
</comment>